<dbReference type="FunFam" id="2.60.120.1440:FF:000001">
    <property type="entry name" value="Putative anti-sigma factor"/>
    <property type="match status" value="1"/>
</dbReference>
<dbReference type="EMBL" id="QGNY01000002">
    <property type="protein sequence ID" value="PWS32650.1"/>
    <property type="molecule type" value="Genomic_DNA"/>
</dbReference>
<feature type="domain" description="Protein FecR C-terminal" evidence="3">
    <location>
        <begin position="300"/>
        <end position="368"/>
    </location>
</feature>
<evidence type="ECO:0000259" key="2">
    <source>
        <dbReference type="Pfam" id="PF04773"/>
    </source>
</evidence>
<dbReference type="OrthoDB" id="1099963at2"/>
<dbReference type="Pfam" id="PF16344">
    <property type="entry name" value="FecR_C"/>
    <property type="match status" value="1"/>
</dbReference>
<keyword evidence="5" id="KW-1185">Reference proteome</keyword>
<evidence type="ECO:0000259" key="3">
    <source>
        <dbReference type="Pfam" id="PF16344"/>
    </source>
</evidence>
<name>A0A317F081_9SPHI</name>
<keyword evidence="1" id="KW-0472">Membrane</keyword>
<evidence type="ECO:0000313" key="4">
    <source>
        <dbReference type="EMBL" id="PWS32650.1"/>
    </source>
</evidence>
<reference evidence="5" key="1">
    <citation type="submission" date="2018-05" db="EMBL/GenBank/DDBJ databases">
        <title>Pedobacter paludis sp. nov., isolated from wetland soil.</title>
        <authorList>
            <person name="Zhang Y."/>
        </authorList>
    </citation>
    <scope>NUCLEOTIDE SEQUENCE [LARGE SCALE GENOMIC DNA]</scope>
    <source>
        <strain evidence="5">R-8</strain>
    </source>
</reference>
<keyword evidence="1" id="KW-1133">Transmembrane helix</keyword>
<sequence length="370" mass="41468">MKDSLKIIKDYRQGKASQKEEELLDLWIHDMEDNSPVALTEAEHEEMKRKGRAQIRSFLEEKNGVKYWVRFAVAATIALAIMIGKYFYHPVEKQSDQAFIASDVEPGRTAATLTLSDGKKLYLADLASGKIAEESGVKIVKNEKGELIYSIIDTKDQTVRMQTLTTYTGETQIVALPDGSKVWLNAASSIKYPSSFAAAPRRRVELAGEAYFEIAKDRDHPFVVETGNQEVEVLGTHFNINAYTDEPGIATTLLEGSVRVSKAGSSQTIVPGQQALNTQTDFKVSKVNTENIVDWKDGEFNLDEVDFRVAMRKIARWYGVELVYDKSVPEHIEAYGWISRSSKLSAVLKLIENSGLVKFRIEGKKLYISN</sequence>
<dbReference type="GO" id="GO:0016989">
    <property type="term" value="F:sigma factor antagonist activity"/>
    <property type="evidence" value="ECO:0007669"/>
    <property type="project" value="TreeGrafter"/>
</dbReference>
<dbReference type="InterPro" id="IPR032508">
    <property type="entry name" value="FecR_C"/>
</dbReference>
<gene>
    <name evidence="4" type="ORF">DF947_06145</name>
</gene>
<dbReference type="InterPro" id="IPR012373">
    <property type="entry name" value="Ferrdict_sens_TM"/>
</dbReference>
<keyword evidence="1" id="KW-0812">Transmembrane</keyword>
<dbReference type="AlphaFoldDB" id="A0A317F081"/>
<protein>
    <submittedName>
        <fullName evidence="4">Anti-sigma factor</fullName>
    </submittedName>
</protein>
<feature type="domain" description="FecR protein" evidence="2">
    <location>
        <begin position="163"/>
        <end position="259"/>
    </location>
</feature>
<dbReference type="Pfam" id="PF04773">
    <property type="entry name" value="FecR"/>
    <property type="match status" value="1"/>
</dbReference>
<evidence type="ECO:0000313" key="5">
    <source>
        <dbReference type="Proteomes" id="UP000245391"/>
    </source>
</evidence>
<evidence type="ECO:0000256" key="1">
    <source>
        <dbReference type="SAM" id="Phobius"/>
    </source>
</evidence>
<dbReference type="Proteomes" id="UP000245391">
    <property type="component" value="Unassembled WGS sequence"/>
</dbReference>
<dbReference type="PIRSF" id="PIRSF018266">
    <property type="entry name" value="FecR"/>
    <property type="match status" value="1"/>
</dbReference>
<dbReference type="RefSeq" id="WP_109928822.1">
    <property type="nucleotide sequence ID" value="NZ_QGNY01000002.1"/>
</dbReference>
<comment type="caution">
    <text evidence="4">The sequence shown here is derived from an EMBL/GenBank/DDBJ whole genome shotgun (WGS) entry which is preliminary data.</text>
</comment>
<dbReference type="Gene3D" id="3.55.50.30">
    <property type="match status" value="1"/>
</dbReference>
<proteinExistence type="predicted"/>
<feature type="transmembrane region" description="Helical" evidence="1">
    <location>
        <begin position="67"/>
        <end position="88"/>
    </location>
</feature>
<accession>A0A317F081</accession>
<dbReference type="InterPro" id="IPR006860">
    <property type="entry name" value="FecR"/>
</dbReference>
<organism evidence="4 5">
    <name type="scientific">Pedobacter paludis</name>
    <dbReference type="NCBI Taxonomy" id="2203212"/>
    <lineage>
        <taxon>Bacteria</taxon>
        <taxon>Pseudomonadati</taxon>
        <taxon>Bacteroidota</taxon>
        <taxon>Sphingobacteriia</taxon>
        <taxon>Sphingobacteriales</taxon>
        <taxon>Sphingobacteriaceae</taxon>
        <taxon>Pedobacter</taxon>
    </lineage>
</organism>
<dbReference type="PANTHER" id="PTHR30273:SF2">
    <property type="entry name" value="PROTEIN FECR"/>
    <property type="match status" value="1"/>
</dbReference>
<dbReference type="Gene3D" id="2.60.120.1440">
    <property type="match status" value="1"/>
</dbReference>
<dbReference type="PANTHER" id="PTHR30273">
    <property type="entry name" value="PERIPLASMIC SIGNAL SENSOR AND SIGMA FACTOR ACTIVATOR FECR-RELATED"/>
    <property type="match status" value="1"/>
</dbReference>